<protein>
    <recommendedName>
        <fullName evidence="1">DUF6455 domain-containing protein</fullName>
    </recommendedName>
</protein>
<name>A0A1D9M9Q7_9RHOB</name>
<dbReference type="Proteomes" id="UP000176562">
    <property type="component" value="Chromosome"/>
</dbReference>
<dbReference type="EMBL" id="CP017781">
    <property type="protein sequence ID" value="AOZ68584.1"/>
    <property type="molecule type" value="Genomic_DNA"/>
</dbReference>
<accession>A0A1D9M9Q7</accession>
<keyword evidence="3" id="KW-1185">Reference proteome</keyword>
<dbReference type="KEGG" id="rhp:LPB142_04010"/>
<dbReference type="STRING" id="1850250.LPB142_04010"/>
<dbReference type="Pfam" id="PF20056">
    <property type="entry name" value="DUF6455"/>
    <property type="match status" value="1"/>
</dbReference>
<organism evidence="2 3">
    <name type="scientific">Rhodobacter xanthinilyticus</name>
    <dbReference type="NCBI Taxonomy" id="1850250"/>
    <lineage>
        <taxon>Bacteria</taxon>
        <taxon>Pseudomonadati</taxon>
        <taxon>Pseudomonadota</taxon>
        <taxon>Alphaproteobacteria</taxon>
        <taxon>Rhodobacterales</taxon>
        <taxon>Rhodobacter group</taxon>
        <taxon>Rhodobacter</taxon>
    </lineage>
</organism>
<sequence length="103" mass="11201">MFGARTLNRHAALMNRMAETLGVDLTEAMAKGRLSSEGWREAVVRCAGCDDPSACLHWLSEQPAPEDQAGAVDEAPHYCNNKLMMARLREELGLAETDAGGRV</sequence>
<dbReference type="InterPro" id="IPR045601">
    <property type="entry name" value="DUF6455"/>
</dbReference>
<evidence type="ECO:0000313" key="2">
    <source>
        <dbReference type="EMBL" id="AOZ68584.1"/>
    </source>
</evidence>
<gene>
    <name evidence="2" type="ORF">LPB142_04010</name>
</gene>
<reference evidence="2 3" key="1">
    <citation type="submission" date="2016-10" db="EMBL/GenBank/DDBJ databases">
        <title>Rhodobacter sp. LPB0142, isolated from sea water.</title>
        <authorList>
            <person name="Kim E."/>
            <person name="Yi H."/>
        </authorList>
    </citation>
    <scope>NUCLEOTIDE SEQUENCE [LARGE SCALE GENOMIC DNA]</scope>
    <source>
        <strain evidence="2 3">LPB0142</strain>
    </source>
</reference>
<evidence type="ECO:0000313" key="3">
    <source>
        <dbReference type="Proteomes" id="UP000176562"/>
    </source>
</evidence>
<evidence type="ECO:0000259" key="1">
    <source>
        <dbReference type="Pfam" id="PF20056"/>
    </source>
</evidence>
<feature type="domain" description="DUF6455" evidence="1">
    <location>
        <begin position="1"/>
        <end position="90"/>
    </location>
</feature>
<dbReference type="AlphaFoldDB" id="A0A1D9M9Q7"/>
<dbReference type="RefSeq" id="WP_068767132.1">
    <property type="nucleotide sequence ID" value="NZ_CP017781.1"/>
</dbReference>
<proteinExistence type="predicted"/>